<dbReference type="SUPFAM" id="SSF48371">
    <property type="entry name" value="ARM repeat"/>
    <property type="match status" value="1"/>
</dbReference>
<sequence>MLPELQHIIPYIQEDKINDVSLTLLLELISNPSIINESSNVDQQILVTRVITLLKSNHSITRWKATKLLTVCLLHPVLLLSSNTANAIAGLVKILESKCFIANYENPTEKELITLKSATECLGFVIEKIRGKPTLTREVLTPKLAGIISSLIDVISLVPEYSLKVLIQLLVFNTTTFRPFGMKFENTLKRILNDGENLNKLSPELRSLIMKSLAYVSFILSREKQSEAWKDNVNNIVLELKSVISIYEACLELSNDSDYIDKFHQLPKLPENLSSMNFIFNTLSIDINESPIEIFKVSQRIEVLTELLLSYIEINSPTAVSIPFGHLILIGQILTSFNTNFTPVKSDIRDISTRNMIEKSVIQSKLSGIKILNSLINKFQFEMYPHIYKILAILDASIPVKTINGKIKVDETGIYENEGLIINILETATEYLKICERFNDMTILGRLVESSLILKEDREPNVPTDKINTSNTNSNSRNKKQSKSKTVVSLSDLLSHKQLFINQPNISTLLTIRKFFNILITKCELSPGKISQIVRFAILDSICNIELINEGKVTNENKEIIELLESILLFPGKSSTSISVIPMISNLIGSNSRIYTLLVNPRFPLLPKKINDYNAELEKEEIEEEERLEEEALHNGTFQIPEFTEKRPVEEIEQEERENKRQKVDNISEKLTTEGNGFVFNEQSESATEALNEMKRELEKEKATGSSLSDKIIESAEVAEDNNMVISEVDAEEDEDDDMGSDFEMPVINVDDD</sequence>
<dbReference type="EMBL" id="BTGB01000001">
    <property type="protein sequence ID" value="GMM43580.1"/>
    <property type="molecule type" value="Genomic_DNA"/>
</dbReference>
<feature type="region of interest" description="Disordered" evidence="1">
    <location>
        <begin position="730"/>
        <end position="753"/>
    </location>
</feature>
<accession>A0AAV5QXA5</accession>
<feature type="domain" description="Pre-rRNA-processing protein RIX1 N-terminal" evidence="2">
    <location>
        <begin position="14"/>
        <end position="196"/>
    </location>
</feature>
<keyword evidence="4" id="KW-1185">Reference proteome</keyword>
<reference evidence="3 4" key="1">
    <citation type="journal article" date="2023" name="Elife">
        <title>Identification of key yeast species and microbe-microbe interactions impacting larval growth of Drosophila in the wild.</title>
        <authorList>
            <person name="Mure A."/>
            <person name="Sugiura Y."/>
            <person name="Maeda R."/>
            <person name="Honda K."/>
            <person name="Sakurai N."/>
            <person name="Takahashi Y."/>
            <person name="Watada M."/>
            <person name="Katoh T."/>
            <person name="Gotoh A."/>
            <person name="Gotoh Y."/>
            <person name="Taniguchi I."/>
            <person name="Nakamura K."/>
            <person name="Hayashi T."/>
            <person name="Katayama T."/>
            <person name="Uemura T."/>
            <person name="Hattori Y."/>
        </authorList>
    </citation>
    <scope>NUCLEOTIDE SEQUENCE [LARGE SCALE GENOMIC DNA]</scope>
    <source>
        <strain evidence="3 4">PK-24</strain>
    </source>
</reference>
<gene>
    <name evidence="3" type="ORF">DAPK24_001550</name>
</gene>
<evidence type="ECO:0000256" key="1">
    <source>
        <dbReference type="SAM" id="MobiDB-lite"/>
    </source>
</evidence>
<feature type="region of interest" description="Disordered" evidence="1">
    <location>
        <begin position="686"/>
        <end position="716"/>
    </location>
</feature>
<dbReference type="InterPro" id="IPR016024">
    <property type="entry name" value="ARM-type_fold"/>
</dbReference>
<feature type="compositionally biased region" description="Basic and acidic residues" evidence="1">
    <location>
        <begin position="692"/>
        <end position="703"/>
    </location>
</feature>
<evidence type="ECO:0000313" key="3">
    <source>
        <dbReference type="EMBL" id="GMM43580.1"/>
    </source>
</evidence>
<dbReference type="Proteomes" id="UP001378960">
    <property type="component" value="Unassembled WGS sequence"/>
</dbReference>
<feature type="compositionally biased region" description="Acidic residues" evidence="1">
    <location>
        <begin position="730"/>
        <end position="741"/>
    </location>
</feature>
<evidence type="ECO:0000259" key="2">
    <source>
        <dbReference type="Pfam" id="PF08167"/>
    </source>
</evidence>
<protein>
    <submittedName>
        <fullName evidence="3">Rix1 protein</fullName>
    </submittedName>
</protein>
<dbReference type="AlphaFoldDB" id="A0AAV5QXA5"/>
<feature type="region of interest" description="Disordered" evidence="1">
    <location>
        <begin position="462"/>
        <end position="484"/>
    </location>
</feature>
<dbReference type="InterPro" id="IPR012583">
    <property type="entry name" value="RIX1_N"/>
</dbReference>
<proteinExistence type="predicted"/>
<evidence type="ECO:0000313" key="4">
    <source>
        <dbReference type="Proteomes" id="UP001378960"/>
    </source>
</evidence>
<feature type="compositionally biased region" description="Low complexity" evidence="1">
    <location>
        <begin position="466"/>
        <end position="476"/>
    </location>
</feature>
<comment type="caution">
    <text evidence="3">The sequence shown here is derived from an EMBL/GenBank/DDBJ whole genome shotgun (WGS) entry which is preliminary data.</text>
</comment>
<dbReference type="Pfam" id="PF08167">
    <property type="entry name" value="RIX1"/>
    <property type="match status" value="1"/>
</dbReference>
<organism evidence="3 4">
    <name type="scientific">Pichia kluyveri</name>
    <name type="common">Yeast</name>
    <dbReference type="NCBI Taxonomy" id="36015"/>
    <lineage>
        <taxon>Eukaryota</taxon>
        <taxon>Fungi</taxon>
        <taxon>Dikarya</taxon>
        <taxon>Ascomycota</taxon>
        <taxon>Saccharomycotina</taxon>
        <taxon>Pichiomycetes</taxon>
        <taxon>Pichiales</taxon>
        <taxon>Pichiaceae</taxon>
        <taxon>Pichia</taxon>
    </lineage>
</organism>
<name>A0AAV5QXA5_PICKL</name>